<dbReference type="OrthoDB" id="77006at2759"/>
<dbReference type="GO" id="GO:0016887">
    <property type="term" value="F:ATP hydrolysis activity"/>
    <property type="evidence" value="ECO:0007669"/>
    <property type="project" value="InterPro"/>
</dbReference>
<evidence type="ECO:0000256" key="2">
    <source>
        <dbReference type="ARBA" id="ARBA00022737"/>
    </source>
</evidence>
<dbReference type="GO" id="GO:0005524">
    <property type="term" value="F:ATP binding"/>
    <property type="evidence" value="ECO:0007669"/>
    <property type="project" value="InterPro"/>
</dbReference>
<comment type="caution">
    <text evidence="4">The sequence shown here is derived from an EMBL/GenBank/DDBJ whole genome shotgun (WGS) entry which is preliminary data.</text>
</comment>
<dbReference type="PANTHER" id="PTHR19229:SF36">
    <property type="entry name" value="ATP-BINDING CASSETTE SUB-FAMILY A MEMBER 2"/>
    <property type="match status" value="1"/>
</dbReference>
<dbReference type="GO" id="GO:0005319">
    <property type="term" value="F:lipid transporter activity"/>
    <property type="evidence" value="ECO:0007669"/>
    <property type="project" value="TreeGrafter"/>
</dbReference>
<dbReference type="PANTHER" id="PTHR19229">
    <property type="entry name" value="ATP-BINDING CASSETTE TRANSPORTER SUBFAMILY A ABCA"/>
    <property type="match status" value="1"/>
</dbReference>
<dbReference type="AlphaFoldDB" id="A0A7I8W8A5"/>
<accession>A0A7I8W8A5</accession>
<dbReference type="InterPro" id="IPR027417">
    <property type="entry name" value="P-loop_NTPase"/>
</dbReference>
<sequence>MNRVAQAIGNHSCSSDSQNIYSNIKTWRVRSVPLLNAYQLNDFYVTSGRSYECTKQGLRILAAVQFPDAWADLTEWPENLSYDLRLPSEIIRETSGREDLKKWFTDKTFIEDFILNLKNLHRIPFTTELRNPYTFNPQWENMEKNIFLELQWLIDKSIIHSINSSASLIEYKVELVRFSEEEPVNDLTLSELDSHAHAATTLLILTALTLIFIVNMDTENVCRRRILLQEHGVWASTFYGEWMFSFYVLLIYPHTSYWFSNSTEQKMISPGSEHRYRMKNFEQDHNFNKIPCIIVDVLNISGDVTFEYLGDDRYTFKVYLNEITAIVGPPKSGKSKIMGVMSGWIRPDVGYSKIFEVDAVEDQDEALRLIGKWSSVDTCYRELTVYEHLIFFASCKLREYSRLGREVNGLLSLFGLLHKKYNLVSCLNEVEQQKLGICGAFMGDTKIVMLQNPTVGMSLSDRNFTWDCLLKLKNDRAIIIVENYLNDVDLYADRFMLMSNGRIECYGSWDYIKMEYGLGYHLLIYKNYDTEDRIIHNFLLEEFPELYVEIDKEKENLLKYYIPSRFVHKFQLFFSKLKTQSSQIGVVKYRLLAINIQDAFARIKTGASVSGGVLNPIHEFSSESSKGKKSVLTKQL</sequence>
<keyword evidence="1" id="KW-0813">Transport</keyword>
<evidence type="ECO:0000313" key="5">
    <source>
        <dbReference type="Proteomes" id="UP000549394"/>
    </source>
</evidence>
<evidence type="ECO:0000256" key="1">
    <source>
        <dbReference type="ARBA" id="ARBA00022448"/>
    </source>
</evidence>
<evidence type="ECO:0000259" key="3">
    <source>
        <dbReference type="PROSITE" id="PS50893"/>
    </source>
</evidence>
<dbReference type="GO" id="GO:0016020">
    <property type="term" value="C:membrane"/>
    <property type="evidence" value="ECO:0007669"/>
    <property type="project" value="InterPro"/>
</dbReference>
<protein>
    <submittedName>
        <fullName evidence="4">DgyrCDS11767</fullName>
    </submittedName>
</protein>
<proteinExistence type="predicted"/>
<dbReference type="InterPro" id="IPR026082">
    <property type="entry name" value="ABCA"/>
</dbReference>
<dbReference type="PROSITE" id="PS50893">
    <property type="entry name" value="ABC_TRANSPORTER_2"/>
    <property type="match status" value="1"/>
</dbReference>
<dbReference type="Pfam" id="PF00005">
    <property type="entry name" value="ABC_tran"/>
    <property type="match status" value="1"/>
</dbReference>
<gene>
    <name evidence="4" type="ORF">DGYR_LOCUS11101</name>
</gene>
<dbReference type="GO" id="GO:0140359">
    <property type="term" value="F:ABC-type transporter activity"/>
    <property type="evidence" value="ECO:0007669"/>
    <property type="project" value="InterPro"/>
</dbReference>
<name>A0A7I8W8A5_9ANNE</name>
<dbReference type="Gene3D" id="3.40.50.300">
    <property type="entry name" value="P-loop containing nucleotide triphosphate hydrolases"/>
    <property type="match status" value="1"/>
</dbReference>
<keyword evidence="2" id="KW-0677">Repeat</keyword>
<dbReference type="InterPro" id="IPR003439">
    <property type="entry name" value="ABC_transporter-like_ATP-bd"/>
</dbReference>
<dbReference type="SUPFAM" id="SSF52540">
    <property type="entry name" value="P-loop containing nucleoside triphosphate hydrolases"/>
    <property type="match status" value="1"/>
</dbReference>
<reference evidence="4 5" key="1">
    <citation type="submission" date="2020-08" db="EMBL/GenBank/DDBJ databases">
        <authorList>
            <person name="Hejnol A."/>
        </authorList>
    </citation>
    <scope>NUCLEOTIDE SEQUENCE [LARGE SCALE GENOMIC DNA]</scope>
</reference>
<dbReference type="Proteomes" id="UP000549394">
    <property type="component" value="Unassembled WGS sequence"/>
</dbReference>
<evidence type="ECO:0000313" key="4">
    <source>
        <dbReference type="EMBL" id="CAD5123418.1"/>
    </source>
</evidence>
<dbReference type="EMBL" id="CAJFCJ010000019">
    <property type="protein sequence ID" value="CAD5123418.1"/>
    <property type="molecule type" value="Genomic_DNA"/>
</dbReference>
<feature type="domain" description="ABC transporter" evidence="3">
    <location>
        <begin position="295"/>
        <end position="525"/>
    </location>
</feature>
<keyword evidence="5" id="KW-1185">Reference proteome</keyword>
<organism evidence="4 5">
    <name type="scientific">Dimorphilus gyrociliatus</name>
    <dbReference type="NCBI Taxonomy" id="2664684"/>
    <lineage>
        <taxon>Eukaryota</taxon>
        <taxon>Metazoa</taxon>
        <taxon>Spiralia</taxon>
        <taxon>Lophotrochozoa</taxon>
        <taxon>Annelida</taxon>
        <taxon>Polychaeta</taxon>
        <taxon>Polychaeta incertae sedis</taxon>
        <taxon>Dinophilidae</taxon>
        <taxon>Dimorphilus</taxon>
    </lineage>
</organism>